<gene>
    <name evidence="3" type="ORF">SAMN04489707_105625</name>
</gene>
<dbReference type="GO" id="GO:0003677">
    <property type="term" value="F:DNA binding"/>
    <property type="evidence" value="ECO:0007669"/>
    <property type="project" value="InterPro"/>
</dbReference>
<dbReference type="InterPro" id="IPR013762">
    <property type="entry name" value="Integrase-like_cat_sf"/>
</dbReference>
<dbReference type="PROSITE" id="PS51898">
    <property type="entry name" value="TYR_RECOMBINASE"/>
    <property type="match status" value="1"/>
</dbReference>
<dbReference type="InterPro" id="IPR011010">
    <property type="entry name" value="DNA_brk_join_enz"/>
</dbReference>
<evidence type="ECO:0000313" key="4">
    <source>
        <dbReference type="Proteomes" id="UP000183656"/>
    </source>
</evidence>
<sequence length="171" mass="18944">AFLRREEAANLKMGNFIASPQGWSLRFVGKGDKWSTIIVTSKLMDELKVYRTSLGLPALPSPGESRPAIMAVTGVDKGVTGQAIYLICKEIFGWAADLIEGSDNAAAARLRQSSPHWMRHTGVSHSMEMGVDPRYVQAQARHSSLNITARYDHKKRQAWRDAFNAADNSKK</sequence>
<dbReference type="EMBL" id="FPBX01000056">
    <property type="protein sequence ID" value="SFU98208.1"/>
    <property type="molecule type" value="Genomic_DNA"/>
</dbReference>
<dbReference type="OrthoDB" id="8610787at2"/>
<evidence type="ECO:0000256" key="1">
    <source>
        <dbReference type="ARBA" id="ARBA00023172"/>
    </source>
</evidence>
<keyword evidence="4" id="KW-1185">Reference proteome</keyword>
<feature type="domain" description="Tyr recombinase" evidence="2">
    <location>
        <begin position="1"/>
        <end position="164"/>
    </location>
</feature>
<dbReference type="STRING" id="343013.SAMN04489707_105625"/>
<evidence type="ECO:0000259" key="2">
    <source>
        <dbReference type="PROSITE" id="PS51898"/>
    </source>
</evidence>
<dbReference type="InterPro" id="IPR002104">
    <property type="entry name" value="Integrase_catalytic"/>
</dbReference>
<dbReference type="Gene3D" id="1.10.443.10">
    <property type="entry name" value="Intergrase catalytic core"/>
    <property type="match status" value="1"/>
</dbReference>
<name>A0A1I7KLA3_9BURK</name>
<evidence type="ECO:0000313" key="3">
    <source>
        <dbReference type="EMBL" id="SFU98208.1"/>
    </source>
</evidence>
<dbReference type="AlphaFoldDB" id="A0A1I7KLA3"/>
<dbReference type="CDD" id="cd00397">
    <property type="entry name" value="DNA_BRE_C"/>
    <property type="match status" value="1"/>
</dbReference>
<dbReference type="SUPFAM" id="SSF56349">
    <property type="entry name" value="DNA breaking-rejoining enzymes"/>
    <property type="match status" value="1"/>
</dbReference>
<dbReference type="GO" id="GO:0015074">
    <property type="term" value="P:DNA integration"/>
    <property type="evidence" value="ECO:0007669"/>
    <property type="project" value="InterPro"/>
</dbReference>
<protein>
    <submittedName>
        <fullName evidence="3">Phage integrase family protein</fullName>
    </submittedName>
</protein>
<dbReference type="RefSeq" id="WP_139235542.1">
    <property type="nucleotide sequence ID" value="NZ_FPBX01000056.1"/>
</dbReference>
<proteinExistence type="predicted"/>
<organism evidence="3 4">
    <name type="scientific">Paenacidovorax caeni</name>
    <dbReference type="NCBI Taxonomy" id="343013"/>
    <lineage>
        <taxon>Bacteria</taxon>
        <taxon>Pseudomonadati</taxon>
        <taxon>Pseudomonadota</taxon>
        <taxon>Betaproteobacteria</taxon>
        <taxon>Burkholderiales</taxon>
        <taxon>Comamonadaceae</taxon>
        <taxon>Paenacidovorax</taxon>
    </lineage>
</organism>
<reference evidence="3 4" key="1">
    <citation type="submission" date="2016-10" db="EMBL/GenBank/DDBJ databases">
        <authorList>
            <person name="de Groot N.N."/>
        </authorList>
    </citation>
    <scope>NUCLEOTIDE SEQUENCE [LARGE SCALE GENOMIC DNA]</scope>
    <source>
        <strain evidence="3 4">R-24608</strain>
    </source>
</reference>
<accession>A0A1I7KLA3</accession>
<dbReference type="GO" id="GO:0006310">
    <property type="term" value="P:DNA recombination"/>
    <property type="evidence" value="ECO:0007669"/>
    <property type="project" value="UniProtKB-KW"/>
</dbReference>
<dbReference type="Proteomes" id="UP000183656">
    <property type="component" value="Unassembled WGS sequence"/>
</dbReference>
<keyword evidence="1" id="KW-0233">DNA recombination</keyword>
<feature type="non-terminal residue" evidence="3">
    <location>
        <position position="1"/>
    </location>
</feature>
<dbReference type="Pfam" id="PF00589">
    <property type="entry name" value="Phage_integrase"/>
    <property type="match status" value="1"/>
</dbReference>